<feature type="signal peptide" evidence="1">
    <location>
        <begin position="1"/>
        <end position="20"/>
    </location>
</feature>
<evidence type="ECO:0000313" key="2">
    <source>
        <dbReference type="EMBL" id="REH37811.1"/>
    </source>
</evidence>
<gene>
    <name evidence="2" type="ORF">DFR26_1595</name>
</gene>
<evidence type="ECO:0000256" key="1">
    <source>
        <dbReference type="SAM" id="SignalP"/>
    </source>
</evidence>
<reference evidence="2 3" key="1">
    <citation type="submission" date="2018-08" db="EMBL/GenBank/DDBJ databases">
        <title>Genomic Encyclopedia of Type Strains, Phase IV (KMG-IV): sequencing the most valuable type-strain genomes for metagenomic binning, comparative biology and taxonomic classification.</title>
        <authorList>
            <person name="Goeker M."/>
        </authorList>
    </citation>
    <scope>NUCLEOTIDE SEQUENCE [LARGE SCALE GENOMIC DNA]</scope>
    <source>
        <strain evidence="2 3">DSM 26022</strain>
    </source>
</reference>
<dbReference type="RefSeq" id="WP_116208418.1">
    <property type="nucleotide sequence ID" value="NZ_QUNR01000003.1"/>
</dbReference>
<dbReference type="Pfam" id="PF10677">
    <property type="entry name" value="DUF2490"/>
    <property type="match status" value="1"/>
</dbReference>
<organism evidence="2 3">
    <name type="scientific">Paraperlucidibaca baekdonensis</name>
    <dbReference type="NCBI Taxonomy" id="748120"/>
    <lineage>
        <taxon>Bacteria</taxon>
        <taxon>Pseudomonadati</taxon>
        <taxon>Pseudomonadota</taxon>
        <taxon>Gammaproteobacteria</taxon>
        <taxon>Moraxellales</taxon>
        <taxon>Moraxellaceae</taxon>
        <taxon>Paraperlucidibaca</taxon>
    </lineage>
</organism>
<dbReference type="EMBL" id="QUNR01000003">
    <property type="protein sequence ID" value="REH37811.1"/>
    <property type="molecule type" value="Genomic_DNA"/>
</dbReference>
<proteinExistence type="predicted"/>
<keyword evidence="1" id="KW-0732">Signal</keyword>
<protein>
    <submittedName>
        <fullName evidence="2">Uncharacterized protein DUF2490</fullName>
    </submittedName>
</protein>
<dbReference type="Proteomes" id="UP000256774">
    <property type="component" value="Unassembled WGS sequence"/>
</dbReference>
<dbReference type="InterPro" id="IPR019619">
    <property type="entry name" value="DUF2490"/>
</dbReference>
<name>A0A3E0H3U4_9GAMM</name>
<dbReference type="AlphaFoldDB" id="A0A3E0H3U4"/>
<dbReference type="OrthoDB" id="5381041at2"/>
<feature type="chain" id="PRO_5017788847" evidence="1">
    <location>
        <begin position="21"/>
        <end position="223"/>
    </location>
</feature>
<accession>A0A3E0H3U4</accession>
<comment type="caution">
    <text evidence="2">The sequence shown here is derived from an EMBL/GenBank/DDBJ whole genome shotgun (WGS) entry which is preliminary data.</text>
</comment>
<evidence type="ECO:0000313" key="3">
    <source>
        <dbReference type="Proteomes" id="UP000256774"/>
    </source>
</evidence>
<keyword evidence="3" id="KW-1185">Reference proteome</keyword>
<sequence length="223" mass="25204">MQLFKLSLIPALLLASTAHADSQSLWTAWFNSASINEQWKFISDVQVRSADKAEFVQNVLIRPGLSYALTANTDIAAGYAYIGSYSPTVPDTTEHRLWQQLVHRHDAGHGRLQHRFRLEQRFIERASAGDIYSDRLRYFVRYTQPLSAQSDYFVAAQNEVFLNLSNKDSLNNQTFNQNRAYLGLGKKLSPTLSVELGYLNQRINGLNSDTTNHALQASLSTSF</sequence>